<feature type="coiled-coil region" evidence="1">
    <location>
        <begin position="16"/>
        <end position="148"/>
    </location>
</feature>
<accession>A0A669C3W1</accession>
<reference evidence="3" key="3">
    <citation type="submission" date="2025-09" db="UniProtKB">
        <authorList>
            <consortium name="Ensembl"/>
        </authorList>
    </citation>
    <scope>IDENTIFICATION</scope>
</reference>
<reference evidence="3" key="2">
    <citation type="submission" date="2025-08" db="UniProtKB">
        <authorList>
            <consortium name="Ensembl"/>
        </authorList>
    </citation>
    <scope>IDENTIFICATION</scope>
</reference>
<evidence type="ECO:0000313" key="3">
    <source>
        <dbReference type="Ensembl" id="ENSONIP00000042800.1"/>
    </source>
</evidence>
<name>A0A669C3W1_ORENI</name>
<dbReference type="InParanoid" id="A0A669C3W1"/>
<dbReference type="Ensembl" id="ENSONIT00000051501.1">
    <property type="protein sequence ID" value="ENSONIP00000042800.1"/>
    <property type="gene ID" value="ENSONIG00000027854.1"/>
</dbReference>
<organism evidence="3 4">
    <name type="scientific">Oreochromis niloticus</name>
    <name type="common">Nile tilapia</name>
    <name type="synonym">Tilapia nilotica</name>
    <dbReference type="NCBI Taxonomy" id="8128"/>
    <lineage>
        <taxon>Eukaryota</taxon>
        <taxon>Metazoa</taxon>
        <taxon>Chordata</taxon>
        <taxon>Craniata</taxon>
        <taxon>Vertebrata</taxon>
        <taxon>Euteleostomi</taxon>
        <taxon>Actinopterygii</taxon>
        <taxon>Neopterygii</taxon>
        <taxon>Teleostei</taxon>
        <taxon>Neoteleostei</taxon>
        <taxon>Acanthomorphata</taxon>
        <taxon>Ovalentaria</taxon>
        <taxon>Cichlomorphae</taxon>
        <taxon>Cichliformes</taxon>
        <taxon>Cichlidae</taxon>
        <taxon>African cichlids</taxon>
        <taxon>Pseudocrenilabrinae</taxon>
        <taxon>Oreochromini</taxon>
        <taxon>Oreochromis</taxon>
    </lineage>
</organism>
<dbReference type="AlphaFoldDB" id="A0A669C3W1"/>
<evidence type="ECO:0000313" key="4">
    <source>
        <dbReference type="Proteomes" id="UP000005207"/>
    </source>
</evidence>
<protein>
    <submittedName>
        <fullName evidence="3">Uncharacterized protein</fullName>
    </submittedName>
</protein>
<evidence type="ECO:0000256" key="2">
    <source>
        <dbReference type="SAM" id="MobiDB-lite"/>
    </source>
</evidence>
<feature type="region of interest" description="Disordered" evidence="2">
    <location>
        <begin position="161"/>
        <end position="207"/>
    </location>
</feature>
<dbReference type="OMA" id="TIQRMHH"/>
<keyword evidence="4" id="KW-1185">Reference proteome</keyword>
<feature type="compositionally biased region" description="Low complexity" evidence="2">
    <location>
        <begin position="174"/>
        <end position="187"/>
    </location>
</feature>
<evidence type="ECO:0000256" key="1">
    <source>
        <dbReference type="SAM" id="Coils"/>
    </source>
</evidence>
<proteinExistence type="predicted"/>
<keyword evidence="1" id="KW-0175">Coiled coil</keyword>
<sequence>MKIQQLQSELKICTLQRRLRHTLDEKQSQVKSLEAKMQEQVRTIQRMHHDFQEKEEYLLKENSSIAAEINKLKAENTNLKKHLENLEYQEKTAESLTKKIFWLEEKVKKQNFKIVHNQDLIDELYEHLKMKREIINNLKDELRREEEEKILAAVHKITGEPLQLENLAPEPEEVVSPVSEPSPDVVPTQDNLGPQPKELDSPMAAPS</sequence>
<reference evidence="4" key="1">
    <citation type="submission" date="2012-01" db="EMBL/GenBank/DDBJ databases">
        <title>The Genome Sequence of Oreochromis niloticus (Nile Tilapia).</title>
        <authorList>
            <consortium name="Broad Institute Genome Assembly Team"/>
            <consortium name="Broad Institute Sequencing Platform"/>
            <person name="Di Palma F."/>
            <person name="Johnson J."/>
            <person name="Lander E.S."/>
            <person name="Lindblad-Toh K."/>
        </authorList>
    </citation>
    <scope>NUCLEOTIDE SEQUENCE [LARGE SCALE GENOMIC DNA]</scope>
</reference>
<dbReference type="Proteomes" id="UP000005207">
    <property type="component" value="Linkage group LG7"/>
</dbReference>